<dbReference type="EMBL" id="KZ613847">
    <property type="protein sequence ID" value="PMD57042.1"/>
    <property type="molecule type" value="Genomic_DNA"/>
</dbReference>
<keyword evidence="3" id="KW-1185">Reference proteome</keyword>
<feature type="compositionally biased region" description="Polar residues" evidence="1">
    <location>
        <begin position="28"/>
        <end position="48"/>
    </location>
</feature>
<evidence type="ECO:0000256" key="1">
    <source>
        <dbReference type="SAM" id="MobiDB-lite"/>
    </source>
</evidence>
<dbReference type="AlphaFoldDB" id="A0A2J6T1Z6"/>
<dbReference type="OrthoDB" id="270970at2759"/>
<dbReference type="Proteomes" id="UP000235371">
    <property type="component" value="Unassembled WGS sequence"/>
</dbReference>
<protein>
    <submittedName>
        <fullName evidence="2">Uncharacterized protein</fullName>
    </submittedName>
</protein>
<sequence length="104" mass="10889">MSAQPAPNSSPLAPITPYQDNYAPGSLSRANTGDFGTNENYALTNYGSSPGYRGTSGPPPIPAKVPMNMNGPPPPQPGGADAWALLEEMKNIDLGSGRARRRGY</sequence>
<evidence type="ECO:0000313" key="3">
    <source>
        <dbReference type="Proteomes" id="UP000235371"/>
    </source>
</evidence>
<dbReference type="InParanoid" id="A0A2J6T1Z6"/>
<organism evidence="2 3">
    <name type="scientific">Hyaloscypha bicolor E</name>
    <dbReference type="NCBI Taxonomy" id="1095630"/>
    <lineage>
        <taxon>Eukaryota</taxon>
        <taxon>Fungi</taxon>
        <taxon>Dikarya</taxon>
        <taxon>Ascomycota</taxon>
        <taxon>Pezizomycotina</taxon>
        <taxon>Leotiomycetes</taxon>
        <taxon>Helotiales</taxon>
        <taxon>Hyaloscyphaceae</taxon>
        <taxon>Hyaloscypha</taxon>
        <taxon>Hyaloscypha bicolor</taxon>
    </lineage>
</organism>
<feature type="compositionally biased region" description="Polar residues" evidence="1">
    <location>
        <begin position="1"/>
        <end position="11"/>
    </location>
</feature>
<dbReference type="GeneID" id="36583283"/>
<dbReference type="RefSeq" id="XP_024733946.1">
    <property type="nucleotide sequence ID" value="XM_024875203.1"/>
</dbReference>
<name>A0A2J6T1Z6_9HELO</name>
<dbReference type="STRING" id="1095630.A0A2J6T1Z6"/>
<gene>
    <name evidence="2" type="ORF">K444DRAFT_534251</name>
</gene>
<reference evidence="2 3" key="1">
    <citation type="submission" date="2016-04" db="EMBL/GenBank/DDBJ databases">
        <title>A degradative enzymes factory behind the ericoid mycorrhizal symbiosis.</title>
        <authorList>
            <consortium name="DOE Joint Genome Institute"/>
            <person name="Martino E."/>
            <person name="Morin E."/>
            <person name="Grelet G."/>
            <person name="Kuo A."/>
            <person name="Kohler A."/>
            <person name="Daghino S."/>
            <person name="Barry K."/>
            <person name="Choi C."/>
            <person name="Cichocki N."/>
            <person name="Clum A."/>
            <person name="Copeland A."/>
            <person name="Hainaut M."/>
            <person name="Haridas S."/>
            <person name="Labutti K."/>
            <person name="Lindquist E."/>
            <person name="Lipzen A."/>
            <person name="Khouja H.-R."/>
            <person name="Murat C."/>
            <person name="Ohm R."/>
            <person name="Olson A."/>
            <person name="Spatafora J."/>
            <person name="Veneault-Fourrey C."/>
            <person name="Henrissat B."/>
            <person name="Grigoriev I."/>
            <person name="Martin F."/>
            <person name="Perotto S."/>
        </authorList>
    </citation>
    <scope>NUCLEOTIDE SEQUENCE [LARGE SCALE GENOMIC DNA]</scope>
    <source>
        <strain evidence="2 3">E</strain>
    </source>
</reference>
<proteinExistence type="predicted"/>
<feature type="region of interest" description="Disordered" evidence="1">
    <location>
        <begin position="1"/>
        <end position="81"/>
    </location>
</feature>
<accession>A0A2J6T1Z6</accession>
<evidence type="ECO:0000313" key="2">
    <source>
        <dbReference type="EMBL" id="PMD57042.1"/>
    </source>
</evidence>